<gene>
    <name evidence="1" type="ORF">SAMN02927923_01230</name>
</gene>
<dbReference type="AlphaFoldDB" id="A0A1G5F5Q5"/>
<dbReference type="Proteomes" id="UP000199569">
    <property type="component" value="Unassembled WGS sequence"/>
</dbReference>
<evidence type="ECO:0008006" key="3">
    <source>
        <dbReference type="Google" id="ProtNLM"/>
    </source>
</evidence>
<organism evidence="1 2">
    <name type="scientific">Microvirga guangxiensis</name>
    <dbReference type="NCBI Taxonomy" id="549386"/>
    <lineage>
        <taxon>Bacteria</taxon>
        <taxon>Pseudomonadati</taxon>
        <taxon>Pseudomonadota</taxon>
        <taxon>Alphaproteobacteria</taxon>
        <taxon>Hyphomicrobiales</taxon>
        <taxon>Methylobacteriaceae</taxon>
        <taxon>Microvirga</taxon>
    </lineage>
</organism>
<dbReference type="EMBL" id="FMVJ01000003">
    <property type="protein sequence ID" value="SCY34579.1"/>
    <property type="molecule type" value="Genomic_DNA"/>
</dbReference>
<dbReference type="OrthoDB" id="8441062at2"/>
<evidence type="ECO:0000313" key="1">
    <source>
        <dbReference type="EMBL" id="SCY34579.1"/>
    </source>
</evidence>
<keyword evidence="2" id="KW-1185">Reference proteome</keyword>
<reference evidence="2" key="1">
    <citation type="submission" date="2016-10" db="EMBL/GenBank/DDBJ databases">
        <authorList>
            <person name="Varghese N."/>
            <person name="Submissions S."/>
        </authorList>
    </citation>
    <scope>NUCLEOTIDE SEQUENCE [LARGE SCALE GENOMIC DNA]</scope>
    <source>
        <strain evidence="2">CGMCC 1.7666</strain>
    </source>
</reference>
<sequence>MTGLVADVVSFVDEAGGRGYLRNITEQADNYISLMCALPIPVEHLEFARESIRPSFDRFCKAAPPGAKLHITDAFQSGNDEWAKTAHEVREEIFGFMIRRQLRVVYAARRFKIAREVHGINEQLTASAKDQSPVHGPRMYAIPGANRPSDDQVEDQVLIDLALILDLFVEDAGFQKTDLYFDQIDAPVAKRYEELLERTKNISSRTTEVIARNLVTRTNETATISINANAGFRLDVSYVGDIVVVGKADPLIFAADIVANSLWRHFSKLPGDAPLNDGTGLKGWPLDEITFCDRRPGASLMDRI</sequence>
<name>A0A1G5F5Q5_9HYPH</name>
<evidence type="ECO:0000313" key="2">
    <source>
        <dbReference type="Proteomes" id="UP000199569"/>
    </source>
</evidence>
<accession>A0A1G5F5Q5</accession>
<protein>
    <recommendedName>
        <fullName evidence="3">DUF3800 domain-containing protein</fullName>
    </recommendedName>
</protein>
<dbReference type="RefSeq" id="WP_091131749.1">
    <property type="nucleotide sequence ID" value="NZ_FMVJ01000003.1"/>
</dbReference>
<proteinExistence type="predicted"/>